<evidence type="ECO:0000313" key="2">
    <source>
        <dbReference type="WBParaSite" id="PS1159_v2.g19674.t1"/>
    </source>
</evidence>
<protein>
    <submittedName>
        <fullName evidence="2">Calcium uniporter protein</fullName>
    </submittedName>
</protein>
<reference evidence="2" key="1">
    <citation type="submission" date="2022-11" db="UniProtKB">
        <authorList>
            <consortium name="WormBaseParasite"/>
        </authorList>
    </citation>
    <scope>IDENTIFICATION</scope>
</reference>
<accession>A0AC35FQB8</accession>
<name>A0AC35FQB8_9BILA</name>
<evidence type="ECO:0000313" key="1">
    <source>
        <dbReference type="Proteomes" id="UP000887580"/>
    </source>
</evidence>
<sequence length="348" mass="40595">MFRVVCQRSCSSRKRIYFCNKPVFLIRFLCSTTNSSNSIIDTKKSLNILFDRGLPFISIPLPSRNELCQFTLRPISDNVSNLCENLRLEDKGIDFVAVYNQDGIRIANSTSIQHLLQLRKFSIRINDTYFTVEVPSILSNEEERIGSTERLTTLDDVKLKIAALYSALQIDEFKLSREQLLVTKLEEVEIQLKPLDEIRIEIERECEIRASYVSWGLFMAMGIQTGILFRLTYFEYSWDVVEPLSYFATYSTGLAALGYYLITRQSFDYPTASERVYSKEFYKRAAKRGFNIEEYNHLTRLRDSLKHDLERLRDPLFQHLPASRLASLESELAKMYLTNIPKFRPKKE</sequence>
<dbReference type="WBParaSite" id="PS1159_v2.g19674.t1">
    <property type="protein sequence ID" value="PS1159_v2.g19674.t1"/>
    <property type="gene ID" value="PS1159_v2.g19674"/>
</dbReference>
<organism evidence="1 2">
    <name type="scientific">Panagrolaimus sp. PS1159</name>
    <dbReference type="NCBI Taxonomy" id="55785"/>
    <lineage>
        <taxon>Eukaryota</taxon>
        <taxon>Metazoa</taxon>
        <taxon>Ecdysozoa</taxon>
        <taxon>Nematoda</taxon>
        <taxon>Chromadorea</taxon>
        <taxon>Rhabditida</taxon>
        <taxon>Tylenchina</taxon>
        <taxon>Panagrolaimomorpha</taxon>
        <taxon>Panagrolaimoidea</taxon>
        <taxon>Panagrolaimidae</taxon>
        <taxon>Panagrolaimus</taxon>
    </lineage>
</organism>
<dbReference type="Proteomes" id="UP000887580">
    <property type="component" value="Unplaced"/>
</dbReference>
<proteinExistence type="predicted"/>